<evidence type="ECO:0000256" key="1">
    <source>
        <dbReference type="SAM" id="SignalP"/>
    </source>
</evidence>
<feature type="chain" id="PRO_5039150912" evidence="1">
    <location>
        <begin position="27"/>
        <end position="995"/>
    </location>
</feature>
<dbReference type="RefSeq" id="WP_205262281.1">
    <property type="nucleotide sequence ID" value="NZ_JAERWK010000025.1"/>
</dbReference>
<proteinExistence type="predicted"/>
<comment type="caution">
    <text evidence="3">The sequence shown here is derived from an EMBL/GenBank/DDBJ whole genome shotgun (WGS) entry which is preliminary data.</text>
</comment>
<organism evidence="3 4">
    <name type="scientific">Nakamurella leprariae</name>
    <dbReference type="NCBI Taxonomy" id="2803911"/>
    <lineage>
        <taxon>Bacteria</taxon>
        <taxon>Bacillati</taxon>
        <taxon>Actinomycetota</taxon>
        <taxon>Actinomycetes</taxon>
        <taxon>Nakamurellales</taxon>
        <taxon>Nakamurellaceae</taxon>
        <taxon>Nakamurella</taxon>
    </lineage>
</organism>
<dbReference type="Pfam" id="PF16640">
    <property type="entry name" value="Big_3_5"/>
    <property type="match status" value="1"/>
</dbReference>
<feature type="domain" description="Bacterial Ig-like" evidence="2">
    <location>
        <begin position="242"/>
        <end position="324"/>
    </location>
</feature>
<evidence type="ECO:0000313" key="3">
    <source>
        <dbReference type="EMBL" id="MBM9469336.1"/>
    </source>
</evidence>
<name>A0A938YB87_9ACTN</name>
<dbReference type="Gene3D" id="2.60.40.10">
    <property type="entry name" value="Immunoglobulins"/>
    <property type="match status" value="1"/>
</dbReference>
<dbReference type="InterPro" id="IPR013783">
    <property type="entry name" value="Ig-like_fold"/>
</dbReference>
<dbReference type="NCBIfam" id="NF038134">
    <property type="entry name" value="choice_anch_M"/>
    <property type="match status" value="1"/>
</dbReference>
<keyword evidence="1" id="KW-0732">Signal</keyword>
<evidence type="ECO:0000259" key="2">
    <source>
        <dbReference type="Pfam" id="PF16640"/>
    </source>
</evidence>
<dbReference type="NCBIfam" id="TIGR03769">
    <property type="entry name" value="P_ac_wall_RPT"/>
    <property type="match status" value="1"/>
</dbReference>
<sequence length="995" mass="102216">MRRTGAAAIGVLVLAAGGSVSLVGTAAGEPGPPPPSQTRTVVAGVHTDLVAAFVDDGVLTLGSMADLPGGQARVDPDSAVFNVESALASTVPADPAYGFLGAAGAPVWVAPQVQVPDRLWPGFSAESIEPGVLDGDAVSFTLEQVSGPGAVEIYTTGTTGGAGAPVSRLFSGDPGAGLDPWTLDVPAHVHANWAFPAVGDYVLRFTATGTVAGQSQSASQDYTVRVGDVPVAVTTQTSVSAGSGKIAPDETVALTATVTPATATGWVEFLDGSTTLGHAAVSGGTASLLAGPLGLGTRQVTARYVPAWTDEFTGSISPTVPVTVIEPGAVPFGLSGMADRYTSGDILEVQVVGRTLAADERYEWVVAPEGEDDDYLLSELNPEAATGTLRREVSAAYDGWRLAAVAVRTVDGRNVYGDQTPYVPFVVDGPDRGSGEPITLDWIDQPYYADDVIEVSASSRPLGAGETYTWVTRSPLFYGTWGELWPFQIPTGANPWVFPANAINGYDVALQIRAADGTVLGQSAPVSPTVEWREVLLSGAQSVYRAGATISVTSEVYPAISDATYQWSLVDRSTWTTTPIEGATGPTIELAADASMDGLQLQLTVGRTNGTTYPSSASVPLRVSTAGPDEQLLFLASLSGHYHQGNTIALRAVADPAPADTDTYRWYWQRPDQAQEVLLEGVTTGSHDLVAEQALDGATVRTELLAADGTLIAASEPATIHVDDHGAPARQQVTIDGPTELAAGSTATLTASVSPATVLDRYQWFITRLGAAGPEPIEGATGAAYSFGVTTGLDGAQIGVSVVFDDGTTYVGAQTPVTLQVTGQDPDPEPEPTPDLSQTITATLGDDAGALVVSVDPQDRDVVMGPFALSDAGNRWQAGGELRPVTVTDTRSTRPGWNVSGQVGDFIGGSGGFGAEQLGWTPTVTGQAAEQAVEPGAPVAPGDTDGEGLSVSRGLVSAPAGAGLGTATAGGQLELHVPTDTRPGTYTALLTLTAI</sequence>
<dbReference type="AlphaFoldDB" id="A0A938YB87"/>
<dbReference type="InterPro" id="IPR032109">
    <property type="entry name" value="Big_3_5"/>
</dbReference>
<keyword evidence="4" id="KW-1185">Reference proteome</keyword>
<protein>
    <submittedName>
        <fullName evidence="3">Choice-of-anchor M domain-containing protein</fullName>
    </submittedName>
</protein>
<accession>A0A938YB87</accession>
<gene>
    <name evidence="3" type="ORF">JL106_18770</name>
</gene>
<dbReference type="InterPro" id="IPR022435">
    <property type="entry name" value="Surface-anchored_actinobac"/>
</dbReference>
<dbReference type="Proteomes" id="UP000663792">
    <property type="component" value="Unassembled WGS sequence"/>
</dbReference>
<dbReference type="GO" id="GO:0005975">
    <property type="term" value="P:carbohydrate metabolic process"/>
    <property type="evidence" value="ECO:0007669"/>
    <property type="project" value="UniProtKB-ARBA"/>
</dbReference>
<reference evidence="3" key="1">
    <citation type="submission" date="2021-01" db="EMBL/GenBank/DDBJ databases">
        <title>YIM 132084 draft genome.</title>
        <authorList>
            <person name="An D."/>
        </authorList>
    </citation>
    <scope>NUCLEOTIDE SEQUENCE</scope>
    <source>
        <strain evidence="3">YIM 132084</strain>
    </source>
</reference>
<feature type="signal peptide" evidence="1">
    <location>
        <begin position="1"/>
        <end position="26"/>
    </location>
</feature>
<dbReference type="EMBL" id="JAERWK010000025">
    <property type="protein sequence ID" value="MBM9469336.1"/>
    <property type="molecule type" value="Genomic_DNA"/>
</dbReference>
<evidence type="ECO:0000313" key="4">
    <source>
        <dbReference type="Proteomes" id="UP000663792"/>
    </source>
</evidence>